<dbReference type="InParanoid" id="B6IFM0"/>
<reference evidence="2 3" key="2">
    <citation type="journal article" date="2011" name="PLoS Genet.">
        <title>Caenorhabditis briggsae recombinant inbred line genotypes reveal inter-strain incompatibility and the evolution of recombination.</title>
        <authorList>
            <person name="Ross J.A."/>
            <person name="Koboldt D.C."/>
            <person name="Staisch J.E."/>
            <person name="Chamberlin H.M."/>
            <person name="Gupta B.P."/>
            <person name="Miller R.D."/>
            <person name="Baird S.E."/>
            <person name="Haag E.S."/>
        </authorList>
    </citation>
    <scope>NUCLEOTIDE SEQUENCE [LARGE SCALE GENOMIC DNA]</scope>
    <source>
        <strain evidence="2 3">AF16</strain>
    </source>
</reference>
<evidence type="ECO:0000256" key="1">
    <source>
        <dbReference type="SAM" id="MobiDB-lite"/>
    </source>
</evidence>
<dbReference type="KEGG" id="cbr:CBG_25250"/>
<dbReference type="EMBL" id="HE600906">
    <property type="protein sequence ID" value="CAR98700.1"/>
    <property type="molecule type" value="Genomic_DNA"/>
</dbReference>
<reference evidence="2 3" key="1">
    <citation type="journal article" date="2003" name="PLoS Biol.">
        <title>The genome sequence of Caenorhabditis briggsae: a platform for comparative genomics.</title>
        <authorList>
            <person name="Stein L.D."/>
            <person name="Bao Z."/>
            <person name="Blasiar D."/>
            <person name="Blumenthal T."/>
            <person name="Brent M.R."/>
            <person name="Chen N."/>
            <person name="Chinwalla A."/>
            <person name="Clarke L."/>
            <person name="Clee C."/>
            <person name="Coghlan A."/>
            <person name="Coulson A."/>
            <person name="D'Eustachio P."/>
            <person name="Fitch D.H."/>
            <person name="Fulton L.A."/>
            <person name="Fulton R.E."/>
            <person name="Griffiths-Jones S."/>
            <person name="Harris T.W."/>
            <person name="Hillier L.W."/>
            <person name="Kamath R."/>
            <person name="Kuwabara P.E."/>
            <person name="Mardis E.R."/>
            <person name="Marra M.A."/>
            <person name="Miner T.L."/>
            <person name="Minx P."/>
            <person name="Mullikin J.C."/>
            <person name="Plumb R.W."/>
            <person name="Rogers J."/>
            <person name="Schein J.E."/>
            <person name="Sohrmann M."/>
            <person name="Spieth J."/>
            <person name="Stajich J.E."/>
            <person name="Wei C."/>
            <person name="Willey D."/>
            <person name="Wilson R.K."/>
            <person name="Durbin R."/>
            <person name="Waterston R.H."/>
        </authorList>
    </citation>
    <scope>NUCLEOTIDE SEQUENCE [LARGE SCALE GENOMIC DNA]</scope>
    <source>
        <strain evidence="2 3">AF16</strain>
    </source>
</reference>
<dbReference type="AlphaFoldDB" id="B6IFM0"/>
<protein>
    <submittedName>
        <fullName evidence="2">Protein CBG25250</fullName>
    </submittedName>
</protein>
<name>B6IFM0_CAEBR</name>
<sequence>MSSQSFRNFQKEPKNKKRCHVAKKEGREGKVLKVFLLIQHIVLNIFSVLI</sequence>
<evidence type="ECO:0000313" key="3">
    <source>
        <dbReference type="Proteomes" id="UP000008549"/>
    </source>
</evidence>
<dbReference type="HOGENOM" id="CLU_3126339_0_0_1"/>
<feature type="region of interest" description="Disordered" evidence="1">
    <location>
        <begin position="1"/>
        <end position="22"/>
    </location>
</feature>
<dbReference type="GeneID" id="68916743"/>
<evidence type="ECO:0000313" key="2">
    <source>
        <dbReference type="EMBL" id="CAR98700.1"/>
    </source>
</evidence>
<gene>
    <name evidence="2" type="ORF">CBG25250</name>
    <name evidence="2" type="ORF">CBG_25250</name>
</gene>
<keyword evidence="3" id="KW-1185">Reference proteome</keyword>
<proteinExistence type="predicted"/>
<accession>B6IFM0</accession>
<dbReference type="CTD" id="68916743"/>
<organism evidence="2 3">
    <name type="scientific">Caenorhabditis briggsae</name>
    <dbReference type="NCBI Taxonomy" id="6238"/>
    <lineage>
        <taxon>Eukaryota</taxon>
        <taxon>Metazoa</taxon>
        <taxon>Ecdysozoa</taxon>
        <taxon>Nematoda</taxon>
        <taxon>Chromadorea</taxon>
        <taxon>Rhabditida</taxon>
        <taxon>Rhabditina</taxon>
        <taxon>Rhabditomorpha</taxon>
        <taxon>Rhabditoidea</taxon>
        <taxon>Rhabditidae</taxon>
        <taxon>Peloderinae</taxon>
        <taxon>Caenorhabditis</taxon>
    </lineage>
</organism>
<dbReference type="Proteomes" id="UP000008549">
    <property type="component" value="Unassembled WGS sequence"/>
</dbReference>
<dbReference type="RefSeq" id="XP_045098270.1">
    <property type="nucleotide sequence ID" value="XM_045244251.1"/>
</dbReference>